<dbReference type="SUPFAM" id="SSF51905">
    <property type="entry name" value="FAD/NAD(P)-binding domain"/>
    <property type="match status" value="1"/>
</dbReference>
<dbReference type="InterPro" id="IPR051793">
    <property type="entry name" value="NADH:flavin_oxidoreductase"/>
</dbReference>
<dbReference type="EMBL" id="JANGBO010000001">
    <property type="protein sequence ID" value="MCQ5060868.1"/>
    <property type="molecule type" value="Genomic_DNA"/>
</dbReference>
<dbReference type="PANTHER" id="PTHR42917">
    <property type="entry name" value="2,4-DIENOYL-COA REDUCTASE"/>
    <property type="match status" value="1"/>
</dbReference>
<dbReference type="Gene3D" id="3.40.50.720">
    <property type="entry name" value="NAD(P)-binding Rossmann-like Domain"/>
    <property type="match status" value="1"/>
</dbReference>
<evidence type="ECO:0000256" key="4">
    <source>
        <dbReference type="ARBA" id="ARBA00023002"/>
    </source>
</evidence>
<dbReference type="Proteomes" id="UP001204814">
    <property type="component" value="Unassembled WGS sequence"/>
</dbReference>
<dbReference type="PRINTS" id="PR00368">
    <property type="entry name" value="FADPNR"/>
</dbReference>
<comment type="caution">
    <text evidence="6">The sequence shown here is derived from an EMBL/GenBank/DDBJ whole genome shotgun (WGS) entry which is preliminary data.</text>
</comment>
<evidence type="ECO:0000256" key="3">
    <source>
        <dbReference type="ARBA" id="ARBA00022643"/>
    </source>
</evidence>
<proteinExistence type="predicted"/>
<dbReference type="Pfam" id="PF07992">
    <property type="entry name" value="Pyr_redox_2"/>
    <property type="match status" value="1"/>
</dbReference>
<evidence type="ECO:0000313" key="7">
    <source>
        <dbReference type="Proteomes" id="UP001204814"/>
    </source>
</evidence>
<evidence type="ECO:0000256" key="2">
    <source>
        <dbReference type="ARBA" id="ARBA00022630"/>
    </source>
</evidence>
<keyword evidence="2" id="KW-0285">Flavoprotein</keyword>
<comment type="cofactor">
    <cofactor evidence="1">
        <name>FMN</name>
        <dbReference type="ChEBI" id="CHEBI:58210"/>
    </cofactor>
</comment>
<dbReference type="InterPro" id="IPR036188">
    <property type="entry name" value="FAD/NAD-bd_sf"/>
</dbReference>
<evidence type="ECO:0000256" key="1">
    <source>
        <dbReference type="ARBA" id="ARBA00001917"/>
    </source>
</evidence>
<accession>A0AAP2UDE4</accession>
<feature type="domain" description="FAD/NAD(P)-binding" evidence="5">
    <location>
        <begin position="47"/>
        <end position="264"/>
    </location>
</feature>
<sequence length="299" mass="32138">MEEINHCVCCLQGCFGEAMKGNFTCLVNPRCTREFEHDLLKADNTKNVMIIGAGPGGLMAARTAAQRGHNVTVYDKDTHFGEVFRSAAYPMGKGELSTVISAYRKQCEVLGVTFKMGKEVSEETRPDTIVVATGSVPLTPPIEGINSENVVTAEDVLYGKIDVNQGPVVVCGGGETAEFIAQTNHDVTILEMKPAILTDMVVTNMIPNMERLHQQQIKIVTNATVSKINENAVSYKNADGDEIAIPASTVVSAFGYKAYNPLENVAKENCNEVYVIGSAVKAGNALTAIQDGYQAGLKL</sequence>
<keyword evidence="4" id="KW-0560">Oxidoreductase</keyword>
<dbReference type="AlphaFoldDB" id="A0AAP2UDE4"/>
<dbReference type="GO" id="GO:0016491">
    <property type="term" value="F:oxidoreductase activity"/>
    <property type="evidence" value="ECO:0007669"/>
    <property type="project" value="UniProtKB-KW"/>
</dbReference>
<reference evidence="6" key="1">
    <citation type="submission" date="2022-06" db="EMBL/GenBank/DDBJ databases">
        <title>Isolation of gut microbiota from human fecal samples.</title>
        <authorList>
            <person name="Pamer E.G."/>
            <person name="Barat B."/>
            <person name="Waligurski E."/>
            <person name="Medina S."/>
            <person name="Paddock L."/>
            <person name="Mostad J."/>
        </authorList>
    </citation>
    <scope>NUCLEOTIDE SEQUENCE</scope>
    <source>
        <strain evidence="6">DFI.6.24</strain>
    </source>
</reference>
<dbReference type="RefSeq" id="WP_227352015.1">
    <property type="nucleotide sequence ID" value="NZ_JAJDKX010000007.1"/>
</dbReference>
<evidence type="ECO:0000259" key="5">
    <source>
        <dbReference type="Pfam" id="PF07992"/>
    </source>
</evidence>
<gene>
    <name evidence="6" type="ORF">NE542_03325</name>
</gene>
<dbReference type="Gene3D" id="3.50.50.60">
    <property type="entry name" value="FAD/NAD(P)-binding domain"/>
    <property type="match status" value="1"/>
</dbReference>
<dbReference type="PRINTS" id="PR00411">
    <property type="entry name" value="PNDRDTASEI"/>
</dbReference>
<dbReference type="InterPro" id="IPR023753">
    <property type="entry name" value="FAD/NAD-binding_dom"/>
</dbReference>
<keyword evidence="3" id="KW-0288">FMN</keyword>
<name>A0AAP2UDE4_9FIRM</name>
<organism evidence="6 7">
    <name type="scientific">Faecalibacillus intestinalis</name>
    <dbReference type="NCBI Taxonomy" id="1982626"/>
    <lineage>
        <taxon>Bacteria</taxon>
        <taxon>Bacillati</taxon>
        <taxon>Bacillota</taxon>
        <taxon>Erysipelotrichia</taxon>
        <taxon>Erysipelotrichales</taxon>
        <taxon>Coprobacillaceae</taxon>
        <taxon>Faecalibacillus</taxon>
    </lineage>
</organism>
<evidence type="ECO:0000313" key="6">
    <source>
        <dbReference type="EMBL" id="MCQ5060868.1"/>
    </source>
</evidence>
<dbReference type="PANTHER" id="PTHR42917:SF2">
    <property type="entry name" value="2,4-DIENOYL-COA REDUCTASE [(2E)-ENOYL-COA-PRODUCING]"/>
    <property type="match status" value="1"/>
</dbReference>
<protein>
    <submittedName>
        <fullName evidence="6">NAD(P)/FAD-dependent oxidoreductase</fullName>
    </submittedName>
</protein>